<evidence type="ECO:0000313" key="2">
    <source>
        <dbReference type="EMBL" id="EMP41836.1"/>
    </source>
</evidence>
<feature type="region of interest" description="Disordered" evidence="1">
    <location>
        <begin position="1"/>
        <end position="31"/>
    </location>
</feature>
<proteinExistence type="predicted"/>
<reference evidence="3" key="1">
    <citation type="journal article" date="2013" name="Nat. Genet.">
        <title>The draft genomes of soft-shell turtle and green sea turtle yield insights into the development and evolution of the turtle-specific body plan.</title>
        <authorList>
            <person name="Wang Z."/>
            <person name="Pascual-Anaya J."/>
            <person name="Zadissa A."/>
            <person name="Li W."/>
            <person name="Niimura Y."/>
            <person name="Huang Z."/>
            <person name="Li C."/>
            <person name="White S."/>
            <person name="Xiong Z."/>
            <person name="Fang D."/>
            <person name="Wang B."/>
            <person name="Ming Y."/>
            <person name="Chen Y."/>
            <person name="Zheng Y."/>
            <person name="Kuraku S."/>
            <person name="Pignatelli M."/>
            <person name="Herrero J."/>
            <person name="Beal K."/>
            <person name="Nozawa M."/>
            <person name="Li Q."/>
            <person name="Wang J."/>
            <person name="Zhang H."/>
            <person name="Yu L."/>
            <person name="Shigenobu S."/>
            <person name="Wang J."/>
            <person name="Liu J."/>
            <person name="Flicek P."/>
            <person name="Searle S."/>
            <person name="Wang J."/>
            <person name="Kuratani S."/>
            <person name="Yin Y."/>
            <person name="Aken B."/>
            <person name="Zhang G."/>
            <person name="Irie N."/>
        </authorList>
    </citation>
    <scope>NUCLEOTIDE SEQUENCE [LARGE SCALE GENOMIC DNA]</scope>
</reference>
<sequence>MSPPPAPKNKGSQWAPHAATAPSTPPEAPIDQELRPMEDIGAAPVYRAAHRAAWLHLRIETRGGTCRCFQELLELSILTPDHASFTSDLSTKLHPYSQLCLPESLEPDFISRTDLIVFSEDEQTPATTILPHPFHAEGSSNGAPPAVQAAASDSWNRSVISFPPQRSLSTSQKWGTGRRTYSTVTNTASTITLMPPSRTQSANTPKIAEILLDHQSSVPEKPATTSQYIPKPDFLPSSSVASVETLYLSPTFNLFDPLGNSVANSEILKPTPASFKQFPGLNTTTMLNFNPSTPSNMQTFNTTLHPSPRPDSTSSMATTSSFSTFSISSPDSVVPENIVQPNLIPSCGPSGLSSPHKLSSSVFFNDLKDRVTHPFSCQRSEEEESENTSILNLLPDNSRHCAGKVNSFESRILRISGGSWGAFPVQNVAPVASRSMPSAGGSPNGGTTQKALGTLEEIKNAVLGLRGDVGKVTQELQTIGRQMASLVGDIQHLSKFSAASRTAKDALCQ</sequence>
<accession>M7BVJ4</accession>
<keyword evidence="3" id="KW-1185">Reference proteome</keyword>
<name>M7BVJ4_CHEMY</name>
<protein>
    <submittedName>
        <fullName evidence="2">ENTH domain-containing protein 1</fullName>
    </submittedName>
</protein>
<dbReference type="AlphaFoldDB" id="M7BVJ4"/>
<gene>
    <name evidence="2" type="ORF">UY3_00871</name>
</gene>
<evidence type="ECO:0000313" key="3">
    <source>
        <dbReference type="Proteomes" id="UP000031443"/>
    </source>
</evidence>
<dbReference type="STRING" id="8469.M7BVJ4"/>
<dbReference type="EMBL" id="KB481965">
    <property type="protein sequence ID" value="EMP41836.1"/>
    <property type="molecule type" value="Genomic_DNA"/>
</dbReference>
<evidence type="ECO:0000256" key="1">
    <source>
        <dbReference type="SAM" id="MobiDB-lite"/>
    </source>
</evidence>
<organism evidence="2 3">
    <name type="scientific">Chelonia mydas</name>
    <name type="common">Green sea-turtle</name>
    <name type="synonym">Chelonia agassizi</name>
    <dbReference type="NCBI Taxonomy" id="8469"/>
    <lineage>
        <taxon>Eukaryota</taxon>
        <taxon>Metazoa</taxon>
        <taxon>Chordata</taxon>
        <taxon>Craniata</taxon>
        <taxon>Vertebrata</taxon>
        <taxon>Euteleostomi</taxon>
        <taxon>Archelosauria</taxon>
        <taxon>Testudinata</taxon>
        <taxon>Testudines</taxon>
        <taxon>Cryptodira</taxon>
        <taxon>Durocryptodira</taxon>
        <taxon>Americhelydia</taxon>
        <taxon>Chelonioidea</taxon>
        <taxon>Cheloniidae</taxon>
        <taxon>Chelonia</taxon>
    </lineage>
</organism>
<dbReference type="Proteomes" id="UP000031443">
    <property type="component" value="Unassembled WGS sequence"/>
</dbReference>